<dbReference type="KEGG" id="ani:ANIA_11364"/>
<dbReference type="AlphaFoldDB" id="C8VJL8"/>
<dbReference type="VEuPathDB" id="FungiDB:AN11364"/>
<organism evidence="1 2">
    <name type="scientific">Emericella nidulans (strain FGSC A4 / ATCC 38163 / CBS 112.46 / NRRL 194 / M139)</name>
    <name type="common">Aspergillus nidulans</name>
    <dbReference type="NCBI Taxonomy" id="227321"/>
    <lineage>
        <taxon>Eukaryota</taxon>
        <taxon>Fungi</taxon>
        <taxon>Dikarya</taxon>
        <taxon>Ascomycota</taxon>
        <taxon>Pezizomycotina</taxon>
        <taxon>Eurotiomycetes</taxon>
        <taxon>Eurotiomycetidae</taxon>
        <taxon>Eurotiales</taxon>
        <taxon>Aspergillaceae</taxon>
        <taxon>Aspergillus</taxon>
        <taxon>Aspergillus subgen. Nidulantes</taxon>
    </lineage>
</organism>
<evidence type="ECO:0000313" key="1">
    <source>
        <dbReference type="EMBL" id="CBF84025.1"/>
    </source>
</evidence>
<evidence type="ECO:0000313" key="2">
    <source>
        <dbReference type="Proteomes" id="UP000000560"/>
    </source>
</evidence>
<protein>
    <submittedName>
        <fullName evidence="1">Uncharacterized protein</fullName>
    </submittedName>
</protein>
<dbReference type="InParanoid" id="C8VJL8"/>
<dbReference type="GeneID" id="74896962"/>
<reference evidence="2" key="2">
    <citation type="journal article" date="2009" name="Fungal Genet. Biol.">
        <title>The 2008 update of the Aspergillus nidulans genome annotation: a community effort.</title>
        <authorList>
            <person name="Wortman J.R."/>
            <person name="Gilsenan J.M."/>
            <person name="Joardar V."/>
            <person name="Deegan J."/>
            <person name="Clutterbuck J."/>
            <person name="Andersen M.R."/>
            <person name="Archer D."/>
            <person name="Bencina M."/>
            <person name="Braus G."/>
            <person name="Coutinho P."/>
            <person name="von Dohren H."/>
            <person name="Doonan J."/>
            <person name="Driessen A.J."/>
            <person name="Durek P."/>
            <person name="Espeso E."/>
            <person name="Fekete E."/>
            <person name="Flipphi M."/>
            <person name="Estrada C.G."/>
            <person name="Geysens S."/>
            <person name="Goldman G."/>
            <person name="de Groot P.W."/>
            <person name="Hansen K."/>
            <person name="Harris S.D."/>
            <person name="Heinekamp T."/>
            <person name="Helmstaedt K."/>
            <person name="Henrissat B."/>
            <person name="Hofmann G."/>
            <person name="Homan T."/>
            <person name="Horio T."/>
            <person name="Horiuchi H."/>
            <person name="James S."/>
            <person name="Jones M."/>
            <person name="Karaffa L."/>
            <person name="Karanyi Z."/>
            <person name="Kato M."/>
            <person name="Keller N."/>
            <person name="Kelly D.E."/>
            <person name="Kiel J.A."/>
            <person name="Kim J.M."/>
            <person name="van der Klei I.J."/>
            <person name="Klis F.M."/>
            <person name="Kovalchuk A."/>
            <person name="Krasevec N."/>
            <person name="Kubicek C.P."/>
            <person name="Liu B."/>
            <person name="Maccabe A."/>
            <person name="Meyer V."/>
            <person name="Mirabito P."/>
            <person name="Miskei M."/>
            <person name="Mos M."/>
            <person name="Mullins J."/>
            <person name="Nelson D.R."/>
            <person name="Nielsen J."/>
            <person name="Oakley B.R."/>
            <person name="Osmani S.A."/>
            <person name="Pakula T."/>
            <person name="Paszewski A."/>
            <person name="Paulsen I."/>
            <person name="Pilsyk S."/>
            <person name="Pocsi I."/>
            <person name="Punt P.J."/>
            <person name="Ram A.F."/>
            <person name="Ren Q."/>
            <person name="Robellet X."/>
            <person name="Robson G."/>
            <person name="Seiboth B."/>
            <person name="van Solingen P."/>
            <person name="Specht T."/>
            <person name="Sun J."/>
            <person name="Taheri-Talesh N."/>
            <person name="Takeshita N."/>
            <person name="Ussery D."/>
            <person name="vanKuyk P.A."/>
            <person name="Visser H."/>
            <person name="van de Vondervoort P.J."/>
            <person name="de Vries R.P."/>
            <person name="Walton J."/>
            <person name="Xiang X."/>
            <person name="Xiong Y."/>
            <person name="Zeng A.P."/>
            <person name="Brandt B.W."/>
            <person name="Cornell M.J."/>
            <person name="van den Hondel C.A."/>
            <person name="Visser J."/>
            <person name="Oliver S.G."/>
            <person name="Turner G."/>
        </authorList>
    </citation>
    <scope>GENOME REANNOTATION</scope>
    <source>
        <strain evidence="2">FGSC A4 / ATCC 38163 / CBS 112.46 / NRRL 194 / M139</strain>
    </source>
</reference>
<sequence length="72" mass="7948">MAKKVEAEEDCREAKSILKIAASTAQKGSVEAWKPCLSTLFYLLKVIVTGYCYRAIDDGGPRIHRANLGAQY</sequence>
<reference evidence="2" key="1">
    <citation type="journal article" date="2005" name="Nature">
        <title>Sequencing of Aspergillus nidulans and comparative analysis with A. fumigatus and A. oryzae.</title>
        <authorList>
            <person name="Galagan J.E."/>
            <person name="Calvo S.E."/>
            <person name="Cuomo C."/>
            <person name="Ma L.J."/>
            <person name="Wortman J.R."/>
            <person name="Batzoglou S."/>
            <person name="Lee S.I."/>
            <person name="Basturkmen M."/>
            <person name="Spevak C.C."/>
            <person name="Clutterbuck J."/>
            <person name="Kapitonov V."/>
            <person name="Jurka J."/>
            <person name="Scazzocchio C."/>
            <person name="Farman M."/>
            <person name="Butler J."/>
            <person name="Purcell S."/>
            <person name="Harris S."/>
            <person name="Braus G.H."/>
            <person name="Draht O."/>
            <person name="Busch S."/>
            <person name="D'Enfert C."/>
            <person name="Bouchier C."/>
            <person name="Goldman G.H."/>
            <person name="Bell-Pedersen D."/>
            <person name="Griffiths-Jones S."/>
            <person name="Doonan J.H."/>
            <person name="Yu J."/>
            <person name="Vienken K."/>
            <person name="Pain A."/>
            <person name="Freitag M."/>
            <person name="Selker E.U."/>
            <person name="Archer D.B."/>
            <person name="Penalva M.A."/>
            <person name="Oakley B.R."/>
            <person name="Momany M."/>
            <person name="Tanaka T."/>
            <person name="Kumagai T."/>
            <person name="Asai K."/>
            <person name="Machida M."/>
            <person name="Nierman W.C."/>
            <person name="Denning D.W."/>
            <person name="Caddick M."/>
            <person name="Hynes M."/>
            <person name="Paoletti M."/>
            <person name="Fischer R."/>
            <person name="Miller B."/>
            <person name="Dyer P."/>
            <person name="Sachs M.S."/>
            <person name="Osmani S.A."/>
            <person name="Birren B.W."/>
        </authorList>
    </citation>
    <scope>NUCLEOTIDE SEQUENCE [LARGE SCALE GENOMIC DNA]</scope>
    <source>
        <strain evidence="2">FGSC A4 / ATCC 38163 / CBS 112.46 / NRRL 194 / M139</strain>
    </source>
</reference>
<proteinExistence type="predicted"/>
<dbReference type="EMBL" id="BN001306">
    <property type="protein sequence ID" value="CBF84025.1"/>
    <property type="molecule type" value="Genomic_DNA"/>
</dbReference>
<dbReference type="Proteomes" id="UP000000560">
    <property type="component" value="Chromosome VI"/>
</dbReference>
<dbReference type="RefSeq" id="XP_050468544.1">
    <property type="nucleotide sequence ID" value="XM_050612646.1"/>
</dbReference>
<name>C8VJL8_EMENI</name>
<dbReference type="HOGENOM" id="CLU_2722213_0_0_1"/>
<accession>C8VJL8</accession>
<gene>
    <name evidence="1" type="ORF">ANIA_11364</name>
</gene>
<keyword evidence="2" id="KW-1185">Reference proteome</keyword>